<dbReference type="GO" id="GO:0005737">
    <property type="term" value="C:cytoplasm"/>
    <property type="evidence" value="ECO:0007669"/>
    <property type="project" value="TreeGrafter"/>
</dbReference>
<dbReference type="InterPro" id="IPR036249">
    <property type="entry name" value="Thioredoxin-like_sf"/>
</dbReference>
<proteinExistence type="inferred from homology"/>
<dbReference type="AlphaFoldDB" id="A0A449B9U0"/>
<dbReference type="Gene3D" id="3.40.30.10">
    <property type="entry name" value="Glutaredoxin"/>
    <property type="match status" value="1"/>
</dbReference>
<dbReference type="Pfam" id="PF00085">
    <property type="entry name" value="Thioredoxin"/>
    <property type="match status" value="1"/>
</dbReference>
<evidence type="ECO:0000256" key="1">
    <source>
        <dbReference type="ARBA" id="ARBA00008987"/>
    </source>
</evidence>
<evidence type="ECO:0000256" key="3">
    <source>
        <dbReference type="ARBA" id="ARBA00022982"/>
    </source>
</evidence>
<evidence type="ECO:0000259" key="6">
    <source>
        <dbReference type="PROSITE" id="PS51352"/>
    </source>
</evidence>
<keyword evidence="5" id="KW-0676">Redox-active center</keyword>
<organism evidence="7 8">
    <name type="scientific">Mycoplasmopsis columbinasalis</name>
    <dbReference type="NCBI Taxonomy" id="114880"/>
    <lineage>
        <taxon>Bacteria</taxon>
        <taxon>Bacillati</taxon>
        <taxon>Mycoplasmatota</taxon>
        <taxon>Mycoplasmoidales</taxon>
        <taxon>Metamycoplasmataceae</taxon>
        <taxon>Mycoplasmopsis</taxon>
    </lineage>
</organism>
<dbReference type="Proteomes" id="UP000290876">
    <property type="component" value="Chromosome"/>
</dbReference>
<evidence type="ECO:0000256" key="4">
    <source>
        <dbReference type="ARBA" id="ARBA00023157"/>
    </source>
</evidence>
<gene>
    <name evidence="7" type="primary">MCYN0819</name>
    <name evidence="7" type="ORF">NCTC10184_00165</name>
</gene>
<dbReference type="SUPFAM" id="SSF52833">
    <property type="entry name" value="Thioredoxin-like"/>
    <property type="match status" value="1"/>
</dbReference>
<keyword evidence="2" id="KW-0813">Transport</keyword>
<dbReference type="GO" id="GO:0015035">
    <property type="term" value="F:protein-disulfide reductase activity"/>
    <property type="evidence" value="ECO:0007669"/>
    <property type="project" value="TreeGrafter"/>
</dbReference>
<keyword evidence="4" id="KW-1015">Disulfide bond</keyword>
<dbReference type="InterPro" id="IPR013766">
    <property type="entry name" value="Thioredoxin_domain"/>
</dbReference>
<dbReference type="PROSITE" id="PS51352">
    <property type="entry name" value="THIOREDOXIN_2"/>
    <property type="match status" value="1"/>
</dbReference>
<keyword evidence="3" id="KW-0249">Electron transport</keyword>
<dbReference type="PANTHER" id="PTHR45663:SF11">
    <property type="entry name" value="GEO12009P1"/>
    <property type="match status" value="1"/>
</dbReference>
<name>A0A449B9U0_9BACT</name>
<dbReference type="EMBL" id="LR215043">
    <property type="protein sequence ID" value="VEU77951.1"/>
    <property type="molecule type" value="Genomic_DNA"/>
</dbReference>
<evidence type="ECO:0000256" key="2">
    <source>
        <dbReference type="ARBA" id="ARBA00022448"/>
    </source>
</evidence>
<comment type="similarity">
    <text evidence="1">Belongs to the thioredoxin family.</text>
</comment>
<evidence type="ECO:0000313" key="7">
    <source>
        <dbReference type="EMBL" id="VEU77951.1"/>
    </source>
</evidence>
<dbReference type="KEGG" id="mcob:NCTC10184_00165"/>
<sequence length="106" mass="12447">MLKEISVQQYLDEYKGHKKDYVLVFHAEWCPACKMFKQTLDEVAQKENVEVIRLNIDHDPDKKLVSEFGVSSIPFWVMFKNGEKVFESLGFLPVDAFTQKIKTYLK</sequence>
<accession>A0A449B9U0</accession>
<dbReference type="PROSITE" id="PS00194">
    <property type="entry name" value="THIOREDOXIN_1"/>
    <property type="match status" value="1"/>
</dbReference>
<reference evidence="7 8" key="1">
    <citation type="submission" date="2019-01" db="EMBL/GenBank/DDBJ databases">
        <authorList>
            <consortium name="Pathogen Informatics"/>
        </authorList>
    </citation>
    <scope>NUCLEOTIDE SEQUENCE [LARGE SCALE GENOMIC DNA]</scope>
    <source>
        <strain evidence="7 8">NCTC10184</strain>
    </source>
</reference>
<dbReference type="CDD" id="cd02947">
    <property type="entry name" value="TRX_family"/>
    <property type="match status" value="1"/>
</dbReference>
<dbReference type="InterPro" id="IPR017937">
    <property type="entry name" value="Thioredoxin_CS"/>
</dbReference>
<dbReference type="PANTHER" id="PTHR45663">
    <property type="entry name" value="GEO12009P1"/>
    <property type="match status" value="1"/>
</dbReference>
<protein>
    <submittedName>
        <fullName evidence="7">Thioredoxin</fullName>
    </submittedName>
</protein>
<dbReference type="RefSeq" id="WP_165001860.1">
    <property type="nucleotide sequence ID" value="NZ_LR215043.1"/>
</dbReference>
<feature type="domain" description="Thioredoxin" evidence="6">
    <location>
        <begin position="1"/>
        <end position="106"/>
    </location>
</feature>
<keyword evidence="8" id="KW-1185">Reference proteome</keyword>
<evidence type="ECO:0000256" key="5">
    <source>
        <dbReference type="ARBA" id="ARBA00023284"/>
    </source>
</evidence>
<evidence type="ECO:0000313" key="8">
    <source>
        <dbReference type="Proteomes" id="UP000290876"/>
    </source>
</evidence>